<evidence type="ECO:0000313" key="2">
    <source>
        <dbReference type="Proteomes" id="UP000241074"/>
    </source>
</evidence>
<accession>A0A2P1PP17</accession>
<sequence length="135" mass="15412">MSQFSTGRWVIFQLALTLNHRTILRRSQIPFRDNIIPVPEFMNRFFGGWIRTNDEVLVADAGTRQVIRMDRNGRVGAISPLTDAYFPVGLTERRDVLYVLEYPDPGNNKPLRVRRIADLRTGLGVIMGDLHVAGF</sequence>
<reference evidence="1 2" key="1">
    <citation type="submission" date="2018-03" db="EMBL/GenBank/DDBJ databases">
        <title>Ahniella affigens gen. nov., sp. nov., a gammaproteobacterium isolated from sandy soil near a stream.</title>
        <authorList>
            <person name="Ko Y."/>
            <person name="Kim J.-H."/>
        </authorList>
    </citation>
    <scope>NUCLEOTIDE SEQUENCE [LARGE SCALE GENOMIC DNA]</scope>
    <source>
        <strain evidence="1 2">D13</strain>
    </source>
</reference>
<gene>
    <name evidence="1" type="ORF">C7S18_04880</name>
</gene>
<dbReference type="AlphaFoldDB" id="A0A2P1PP17"/>
<evidence type="ECO:0000313" key="1">
    <source>
        <dbReference type="EMBL" id="AVP96576.1"/>
    </source>
</evidence>
<proteinExistence type="predicted"/>
<organism evidence="1 2">
    <name type="scientific">Ahniella affigens</name>
    <dbReference type="NCBI Taxonomy" id="2021234"/>
    <lineage>
        <taxon>Bacteria</taxon>
        <taxon>Pseudomonadati</taxon>
        <taxon>Pseudomonadota</taxon>
        <taxon>Gammaproteobacteria</taxon>
        <taxon>Lysobacterales</taxon>
        <taxon>Rhodanobacteraceae</taxon>
        <taxon>Ahniella</taxon>
    </lineage>
</organism>
<protein>
    <submittedName>
        <fullName evidence="1">Uncharacterized protein</fullName>
    </submittedName>
</protein>
<keyword evidence="2" id="KW-1185">Reference proteome</keyword>
<dbReference type="EMBL" id="CP027860">
    <property type="protein sequence ID" value="AVP96576.1"/>
    <property type="molecule type" value="Genomic_DNA"/>
</dbReference>
<dbReference type="Proteomes" id="UP000241074">
    <property type="component" value="Chromosome"/>
</dbReference>
<reference evidence="1 2" key="2">
    <citation type="submission" date="2018-03" db="EMBL/GenBank/DDBJ databases">
        <authorList>
            <person name="Keele B.F."/>
        </authorList>
    </citation>
    <scope>NUCLEOTIDE SEQUENCE [LARGE SCALE GENOMIC DNA]</scope>
    <source>
        <strain evidence="1 2">D13</strain>
    </source>
</reference>
<name>A0A2P1PP17_9GAMM</name>
<dbReference type="KEGG" id="xba:C7S18_04880"/>